<dbReference type="GO" id="GO:0005634">
    <property type="term" value="C:nucleus"/>
    <property type="evidence" value="ECO:0007669"/>
    <property type="project" value="UniProtKB-SubCell"/>
</dbReference>
<dbReference type="Gene3D" id="3.30.160.60">
    <property type="entry name" value="Classic Zinc Finger"/>
    <property type="match status" value="3"/>
</dbReference>
<evidence type="ECO:0000256" key="7">
    <source>
        <dbReference type="PROSITE-ProRule" id="PRU00042"/>
    </source>
</evidence>
<feature type="compositionally biased region" description="Basic and acidic residues" evidence="8">
    <location>
        <begin position="1541"/>
        <end position="1566"/>
    </location>
</feature>
<name>A0A914ANM3_PATMI</name>
<keyword evidence="6" id="KW-0539">Nucleus</keyword>
<comment type="subcellular location">
    <subcellularLocation>
        <location evidence="1">Nucleus</location>
    </subcellularLocation>
</comment>
<dbReference type="InterPro" id="IPR013087">
    <property type="entry name" value="Znf_C2H2_type"/>
</dbReference>
<dbReference type="Proteomes" id="UP000887568">
    <property type="component" value="Unplaced"/>
</dbReference>
<dbReference type="EnsemblMetazoa" id="XM_038209285.1">
    <property type="protein sequence ID" value="XP_038065213.1"/>
    <property type="gene ID" value="LOC119735551"/>
</dbReference>
<feature type="compositionally biased region" description="Low complexity" evidence="8">
    <location>
        <begin position="60"/>
        <end position="69"/>
    </location>
</feature>
<feature type="region of interest" description="Disordered" evidence="8">
    <location>
        <begin position="152"/>
        <end position="240"/>
    </location>
</feature>
<dbReference type="SMART" id="SM00355">
    <property type="entry name" value="ZnF_C2H2"/>
    <property type="match status" value="11"/>
</dbReference>
<feature type="compositionally biased region" description="Low complexity" evidence="8">
    <location>
        <begin position="1031"/>
        <end position="1045"/>
    </location>
</feature>
<dbReference type="OMA" id="NESFTHA"/>
<keyword evidence="11" id="KW-1185">Reference proteome</keyword>
<feature type="region of interest" description="Disordered" evidence="8">
    <location>
        <begin position="347"/>
        <end position="369"/>
    </location>
</feature>
<feature type="compositionally biased region" description="Polar residues" evidence="8">
    <location>
        <begin position="998"/>
        <end position="1016"/>
    </location>
</feature>
<feature type="compositionally biased region" description="Polar residues" evidence="8">
    <location>
        <begin position="1841"/>
        <end position="1860"/>
    </location>
</feature>
<feature type="region of interest" description="Disordered" evidence="8">
    <location>
        <begin position="95"/>
        <end position="116"/>
    </location>
</feature>
<evidence type="ECO:0000256" key="2">
    <source>
        <dbReference type="ARBA" id="ARBA00022723"/>
    </source>
</evidence>
<feature type="compositionally biased region" description="Polar residues" evidence="8">
    <location>
        <begin position="2093"/>
        <end position="2102"/>
    </location>
</feature>
<dbReference type="GeneID" id="119735551"/>
<feature type="compositionally biased region" description="Basic residues" evidence="8">
    <location>
        <begin position="2053"/>
        <end position="2062"/>
    </location>
</feature>
<feature type="domain" description="C2H2-type" evidence="9">
    <location>
        <begin position="736"/>
        <end position="764"/>
    </location>
</feature>
<reference evidence="10" key="1">
    <citation type="submission" date="2022-11" db="UniProtKB">
        <authorList>
            <consortium name="EnsemblMetazoa"/>
        </authorList>
    </citation>
    <scope>IDENTIFICATION</scope>
</reference>
<feature type="compositionally biased region" description="Low complexity" evidence="8">
    <location>
        <begin position="347"/>
        <end position="356"/>
    </location>
</feature>
<keyword evidence="3" id="KW-0677">Repeat</keyword>
<feature type="compositionally biased region" description="Polar residues" evidence="8">
    <location>
        <begin position="920"/>
        <end position="943"/>
    </location>
</feature>
<feature type="compositionally biased region" description="Basic and acidic residues" evidence="8">
    <location>
        <begin position="38"/>
        <end position="52"/>
    </location>
</feature>
<feature type="region of interest" description="Disordered" evidence="8">
    <location>
        <begin position="1948"/>
        <end position="2110"/>
    </location>
</feature>
<feature type="domain" description="C2H2-type" evidence="9">
    <location>
        <begin position="431"/>
        <end position="458"/>
    </location>
</feature>
<feature type="compositionally biased region" description="Basic and acidic residues" evidence="8">
    <location>
        <begin position="944"/>
        <end position="967"/>
    </location>
</feature>
<dbReference type="OrthoDB" id="10014897at2759"/>
<feature type="compositionally biased region" description="Polar residues" evidence="8">
    <location>
        <begin position="2206"/>
        <end position="2219"/>
    </location>
</feature>
<feature type="compositionally biased region" description="Basic and acidic residues" evidence="8">
    <location>
        <begin position="2069"/>
        <end position="2092"/>
    </location>
</feature>
<feature type="region of interest" description="Disordered" evidence="8">
    <location>
        <begin position="299"/>
        <end position="321"/>
    </location>
</feature>
<feature type="compositionally biased region" description="Basic and acidic residues" evidence="8">
    <location>
        <begin position="306"/>
        <end position="315"/>
    </location>
</feature>
<dbReference type="RefSeq" id="XP_038065213.1">
    <property type="nucleotide sequence ID" value="XM_038209285.1"/>
</dbReference>
<evidence type="ECO:0000259" key="9">
    <source>
        <dbReference type="PROSITE" id="PS50157"/>
    </source>
</evidence>
<evidence type="ECO:0000256" key="3">
    <source>
        <dbReference type="ARBA" id="ARBA00022737"/>
    </source>
</evidence>
<feature type="region of interest" description="Disordered" evidence="8">
    <location>
        <begin position="2205"/>
        <end position="2269"/>
    </location>
</feature>
<feature type="domain" description="C2H2-type" evidence="9">
    <location>
        <begin position="518"/>
        <end position="541"/>
    </location>
</feature>
<feature type="compositionally biased region" description="Basic and acidic residues" evidence="8">
    <location>
        <begin position="979"/>
        <end position="996"/>
    </location>
</feature>
<dbReference type="GO" id="GO:0008270">
    <property type="term" value="F:zinc ion binding"/>
    <property type="evidence" value="ECO:0007669"/>
    <property type="project" value="UniProtKB-KW"/>
</dbReference>
<feature type="compositionally biased region" description="Polar residues" evidence="8">
    <location>
        <begin position="1526"/>
        <end position="1536"/>
    </location>
</feature>
<accession>A0A914ANM3</accession>
<feature type="compositionally biased region" description="Low complexity" evidence="8">
    <location>
        <begin position="1489"/>
        <end position="1504"/>
    </location>
</feature>
<feature type="compositionally biased region" description="Polar residues" evidence="8">
    <location>
        <begin position="1987"/>
        <end position="2009"/>
    </location>
</feature>
<evidence type="ECO:0000256" key="8">
    <source>
        <dbReference type="SAM" id="MobiDB-lite"/>
    </source>
</evidence>
<feature type="compositionally biased region" description="Polar residues" evidence="8">
    <location>
        <begin position="1089"/>
        <end position="1100"/>
    </location>
</feature>
<keyword evidence="2" id="KW-0479">Metal-binding</keyword>
<feature type="compositionally biased region" description="Basic and acidic residues" evidence="8">
    <location>
        <begin position="1"/>
        <end position="15"/>
    </location>
</feature>
<feature type="domain" description="C2H2-type" evidence="9">
    <location>
        <begin position="488"/>
        <end position="516"/>
    </location>
</feature>
<feature type="compositionally biased region" description="Low complexity" evidence="8">
    <location>
        <begin position="1954"/>
        <end position="1965"/>
    </location>
</feature>
<feature type="compositionally biased region" description="Pro residues" evidence="8">
    <location>
        <begin position="1135"/>
        <end position="1145"/>
    </location>
</feature>
<dbReference type="PANTHER" id="PTHR24376">
    <property type="entry name" value="ZINC FINGER PROTEIN"/>
    <property type="match status" value="1"/>
</dbReference>
<dbReference type="PROSITE" id="PS00028">
    <property type="entry name" value="ZINC_FINGER_C2H2_1"/>
    <property type="match status" value="6"/>
</dbReference>
<evidence type="ECO:0000256" key="5">
    <source>
        <dbReference type="ARBA" id="ARBA00022833"/>
    </source>
</evidence>
<evidence type="ECO:0000313" key="10">
    <source>
        <dbReference type="EnsemblMetazoa" id="XP_038065213.1"/>
    </source>
</evidence>
<feature type="region of interest" description="Disordered" evidence="8">
    <location>
        <begin position="1836"/>
        <end position="1891"/>
    </location>
</feature>
<feature type="region of interest" description="Disordered" evidence="8">
    <location>
        <begin position="2120"/>
        <end position="2139"/>
    </location>
</feature>
<evidence type="ECO:0000256" key="4">
    <source>
        <dbReference type="ARBA" id="ARBA00022771"/>
    </source>
</evidence>
<keyword evidence="4 7" id="KW-0863">Zinc-finger</keyword>
<organism evidence="10 11">
    <name type="scientific">Patiria miniata</name>
    <name type="common">Bat star</name>
    <name type="synonym">Asterina miniata</name>
    <dbReference type="NCBI Taxonomy" id="46514"/>
    <lineage>
        <taxon>Eukaryota</taxon>
        <taxon>Metazoa</taxon>
        <taxon>Echinodermata</taxon>
        <taxon>Eleutherozoa</taxon>
        <taxon>Asterozoa</taxon>
        <taxon>Asteroidea</taxon>
        <taxon>Valvatacea</taxon>
        <taxon>Valvatida</taxon>
        <taxon>Asterinidae</taxon>
        <taxon>Patiria</taxon>
    </lineage>
</organism>
<feature type="compositionally biased region" description="Polar residues" evidence="8">
    <location>
        <begin position="152"/>
        <end position="174"/>
    </location>
</feature>
<dbReference type="PANTHER" id="PTHR24376:SF235">
    <property type="entry name" value="C2H2-TYPE DOMAIN-CONTAINING PROTEIN"/>
    <property type="match status" value="1"/>
</dbReference>
<sequence length="2269" mass="247674">MLRMEADSTSDKIPEDYLETSGQEVPETMETTLVSNGSEERSLSDLPRRDQHAFSGGHGSSTVSSNSDSINESFTHAEAIQQAMEDTAGDSLCDLSFSEARNDGDASSVREPASDGVITATDEAAEIVETSVSSKCLLEDDIRCCPVSTTLTDVSGSEPDCQSETGGSQMSDNPNVAGDSKAMEVSKATKSAQAADAFQTVESSHPAECPKTAIGSKATEGSSDKGSSESLRGCPSTEDPQASEFTYALWGLQSTAGSQVSQGSSGTEHSLATNYSQTLRGSHVTDGSQATGVSLDMEGSQAMDGSHTREDDKVVKGSKSSEVPQVSSLAALDFQVPVHVGADSTATSATNMSSTNLGTPVRKKGVQAKASCSDSMTGVKTSGKFTNEDDDLYSEIIATNTKVKILKKYFGDTRKPGLCHRPHHKKYYGSFKCRECHLSFSYLPSLLLHSNKHGKQYHMYKCSKCNYKSSAPGAFTKHELNRHPVLLFQCYVCMSTFLQESTLRRHKEACHLSKPVDYVCKLCKGVFSSHSTLTEHLKLQHMIVSDCSACKGSSDAVGESNRQPDASFQQKFYCVVPRTSKISKRCKKCKALFPPKDKAFVQHRQAYEVAIKPACVWCGYRGTSACDLSCHKRQVHNWCLVCNWKLGNKGLLDQHTKIVHHGFGKKESLDKGIQSQKKLKEEQRVSSHQEHRCPHVQCHQRVYSEVGLEQHIKEVHEQDETRPFIVNVNTEAVQHWYCTTCNVIFPTKRLLELHIRLNHRPMKKTETSPLVQAEPTEEDQEWRCLLCNTLHHTLEECNKHQITHHPDEYEYISRKEIAEPSQPLPVSALSDTGPPYTCSMCDSKVSSVEELHLHKKQFHRIAYTLSIKDKVCPERTIYRCRYRCGFANSIRKHVLKHEPTCLHKTTAEPKVWGHPPIVLDSSSGKMVHNQESASTISEPASSKKSQELEADHPEIKEKAGSEADPHADNTNQDESMEASSEKGVDQSVVHRQEETVKPASSNLKPALSQTVSTIPSGQLKPSKPSTSGFGSTSASNKIISKSSINHPQGSKLPVYGKHDVITSSSDDDSSCSWLDKSSDSEESEEAMLTENSVVDSSPMSSEGEDGQTESVQEAPTLCPQGQAAGLGGQHAQVKPPAPSTNPHPPLLQPTVLMRFFQAIDLSDLYRLALQMITGSPQPHSLPTSDPAMVSSKVAKFKYKIPLGYSHPEFKEIPLFPSSNEAKILGNLQTLPTSLINKHYRGVLAKPFHNYLSSLVDSAVISNFSENTIKGVERYVRKQRVDDRKDITSSLSRYIVSQYVKNQQKKPPGTQPIPLSIGATNNPVVQSISRSVSAVNSPGAGPSGAQSRPPAIRLVITKSAVPVAKVKYMGVQPSAVNASGAPVQANIVVSRPLQLTTTLLNMSPSKFPSESTCNLGVPTAATVVNPSAVSQTKPLGMAASGKNTHPQDKSGKRVQPGPKVKRSPAATKSTKIKPAVYSVPVRRSPRLLKSAGDLPSSSGSSNGLADLEKCDTLPKQNDQSKGKKSCTPKTTVDNGTSDPELEETRTDKMKTKHNEKPTYRGRCKDGQSETAEDGTDNGNPKSLPKPSDPTLLPQLGFTGIAVAPRNGSSANGQTQQVNSKHNLMLQMVPGPRLPMLSLNTKLPPGSILAETIDREGVIQTRMARHPLHGLNGGTVPRLIAPNNGSFLSTGQAVPQNRTMFFMNSVPVNLQPIRLPDKSTILPGLSLKAPVVQVNPQSLGSRRSDPLVNRVLCPDTNKNMEHVTHELDVSTSPGLSSLPSEEQLIPQSTLSTQPLSTRQVSAGDKHNSTASKWKMTLTMDDVLAIMAKRKLQRFSAYKPLPSGSLNQADGSTEVSSKDQLQTCDIDKNDSNSTVNTLKRKSKQRASSESVGTPQKKVCKVMNDCCSEEALPNQLLCAQPLVFDSEILEKSGTTSNSNQRNPHSICTKFVEGDDEQQSTTEQAEQAADSTREEEKTSTSSEELVEESCSDATSKTNSEMTNPDTTEETNITRRSLRTRDAKRKTEPANKLNNKKRKTTVDHSYMKNPQPDSSDNRRKLRALRQRSKGSGMPREAKRESTGSKTSADRRLVPHDHSYTGSRPQRSSPRLKATSKMDHSYFWKTQDGMRANGDSDDAGSRQDSTVSVGKVTFEVDRKLPRAEDLRGSVEDHASSHDHSYSASFPQNVQDQMAAMDHCYVRLTPISIGSKRQVPQATTMQPSSPVHETFQAERKHRKVAEDKSSTSDAALGAAGVGSSKHDVRRTLRSSDQSHTK</sequence>
<protein>
    <recommendedName>
        <fullName evidence="9">C2H2-type domain-containing protein</fullName>
    </recommendedName>
</protein>
<feature type="region of interest" description="Disordered" evidence="8">
    <location>
        <begin position="1"/>
        <end position="69"/>
    </location>
</feature>
<evidence type="ECO:0000313" key="11">
    <source>
        <dbReference type="Proteomes" id="UP000887568"/>
    </source>
</evidence>
<feature type="compositionally biased region" description="Basic and acidic residues" evidence="8">
    <location>
        <begin position="2013"/>
        <end position="2023"/>
    </location>
</feature>
<keyword evidence="5" id="KW-0862">Zinc</keyword>
<proteinExistence type="predicted"/>
<feature type="region of interest" description="Disordered" evidence="8">
    <location>
        <begin position="1432"/>
        <end position="1593"/>
    </location>
</feature>
<evidence type="ECO:0000256" key="1">
    <source>
        <dbReference type="ARBA" id="ARBA00004123"/>
    </source>
</evidence>
<evidence type="ECO:0000256" key="6">
    <source>
        <dbReference type="ARBA" id="ARBA00023242"/>
    </source>
</evidence>
<feature type="region of interest" description="Disordered" evidence="8">
    <location>
        <begin position="1767"/>
        <end position="1805"/>
    </location>
</feature>
<dbReference type="PROSITE" id="PS50157">
    <property type="entry name" value="ZINC_FINGER_C2H2_2"/>
    <property type="match status" value="4"/>
</dbReference>
<feature type="compositionally biased region" description="Polar residues" evidence="8">
    <location>
        <begin position="1767"/>
        <end position="1798"/>
    </location>
</feature>
<feature type="region of interest" description="Disordered" evidence="8">
    <location>
        <begin position="912"/>
        <end position="1145"/>
    </location>
</feature>